<keyword evidence="1" id="KW-1015">Disulfide bond</keyword>
<dbReference type="SMART" id="SM00409">
    <property type="entry name" value="IG"/>
    <property type="match status" value="1"/>
</dbReference>
<sequence>MKLPIPTQPSHTEEERNTLKMRVTLLLLCFIYALKAQNTGVIQTPGLLTVEDGGTIILQCVLDAEGTRCYTVVWAKTDSRTKMLIFPKNGADDGSGSTCTFTVENATLNDSGTYYCSVVLGSMTYFGSGSNVIVTQANRTEPPPVDILWPRSAQPRIPLLCVVSGVVPSEVRVFWVIDGEEDSGFTESFWTKDGGEVVESAQNRVLVPAEEWERGVVCTCVVEYAGKNFSKSVQNEGSPDGCAVLLYGIIAVAALTVIVAIWFCVFLHRGRSVRGDGGEREQRRTTDLEHRHRSGRQERGSAIDPTISEVQYASLEEASLARRM</sequence>
<dbReference type="InterPro" id="IPR003599">
    <property type="entry name" value="Ig_sub"/>
</dbReference>
<dbReference type="OrthoDB" id="6103117at2759"/>
<feature type="domain" description="Ig-like" evidence="5">
    <location>
        <begin position="143"/>
        <end position="234"/>
    </location>
</feature>
<dbReference type="PROSITE" id="PS50835">
    <property type="entry name" value="IG_LIKE"/>
    <property type="match status" value="2"/>
</dbReference>
<dbReference type="InterPro" id="IPR007110">
    <property type="entry name" value="Ig-like_dom"/>
</dbReference>
<dbReference type="SUPFAM" id="SSF48726">
    <property type="entry name" value="Immunoglobulin"/>
    <property type="match status" value="2"/>
</dbReference>
<keyword evidence="4" id="KW-0472">Membrane</keyword>
<feature type="transmembrane region" description="Helical" evidence="4">
    <location>
        <begin position="244"/>
        <end position="267"/>
    </location>
</feature>
<feature type="domain" description="Ig-like" evidence="5">
    <location>
        <begin position="39"/>
        <end position="118"/>
    </location>
</feature>
<gene>
    <name evidence="6" type="ORF">COCON_G00130590</name>
</gene>
<dbReference type="InterPro" id="IPR036179">
    <property type="entry name" value="Ig-like_dom_sf"/>
</dbReference>
<dbReference type="Pfam" id="PF07654">
    <property type="entry name" value="C1-set"/>
    <property type="match status" value="1"/>
</dbReference>
<evidence type="ECO:0000313" key="6">
    <source>
        <dbReference type="EMBL" id="KAJ8267887.1"/>
    </source>
</evidence>
<name>A0A9Q1DDR1_CONCO</name>
<dbReference type="InterPro" id="IPR013783">
    <property type="entry name" value="Ig-like_fold"/>
</dbReference>
<comment type="caution">
    <text evidence="6">The sequence shown here is derived from an EMBL/GenBank/DDBJ whole genome shotgun (WGS) entry which is preliminary data.</text>
</comment>
<keyword evidence="7" id="KW-1185">Reference proteome</keyword>
<feature type="region of interest" description="Disordered" evidence="3">
    <location>
        <begin position="274"/>
        <end position="300"/>
    </location>
</feature>
<dbReference type="Pfam" id="PF07686">
    <property type="entry name" value="V-set"/>
    <property type="match status" value="1"/>
</dbReference>
<dbReference type="Proteomes" id="UP001152803">
    <property type="component" value="Unassembled WGS sequence"/>
</dbReference>
<evidence type="ECO:0000256" key="2">
    <source>
        <dbReference type="ARBA" id="ARBA00023180"/>
    </source>
</evidence>
<evidence type="ECO:0000256" key="3">
    <source>
        <dbReference type="SAM" id="MobiDB-lite"/>
    </source>
</evidence>
<organism evidence="6 7">
    <name type="scientific">Conger conger</name>
    <name type="common">Conger eel</name>
    <name type="synonym">Muraena conger</name>
    <dbReference type="NCBI Taxonomy" id="82655"/>
    <lineage>
        <taxon>Eukaryota</taxon>
        <taxon>Metazoa</taxon>
        <taxon>Chordata</taxon>
        <taxon>Craniata</taxon>
        <taxon>Vertebrata</taxon>
        <taxon>Euteleostomi</taxon>
        <taxon>Actinopterygii</taxon>
        <taxon>Neopterygii</taxon>
        <taxon>Teleostei</taxon>
        <taxon>Anguilliformes</taxon>
        <taxon>Congridae</taxon>
        <taxon>Conger</taxon>
    </lineage>
</organism>
<evidence type="ECO:0000259" key="5">
    <source>
        <dbReference type="PROSITE" id="PS50835"/>
    </source>
</evidence>
<evidence type="ECO:0000313" key="7">
    <source>
        <dbReference type="Proteomes" id="UP001152803"/>
    </source>
</evidence>
<dbReference type="EMBL" id="JAFJMO010000009">
    <property type="protein sequence ID" value="KAJ8267887.1"/>
    <property type="molecule type" value="Genomic_DNA"/>
</dbReference>
<proteinExistence type="predicted"/>
<dbReference type="PANTHER" id="PTHR19971">
    <property type="entry name" value="SIGNAL-REGULATORY PROTEIN BETA"/>
    <property type="match status" value="1"/>
</dbReference>
<dbReference type="CDD" id="cd00099">
    <property type="entry name" value="IgV"/>
    <property type="match status" value="1"/>
</dbReference>
<keyword evidence="2" id="KW-0325">Glycoprotein</keyword>
<dbReference type="InterPro" id="IPR051755">
    <property type="entry name" value="Ig-like_CS_Receptor"/>
</dbReference>
<dbReference type="InterPro" id="IPR013106">
    <property type="entry name" value="Ig_V-set"/>
</dbReference>
<dbReference type="InterPro" id="IPR003597">
    <property type="entry name" value="Ig_C1-set"/>
</dbReference>
<dbReference type="Gene3D" id="2.60.40.10">
    <property type="entry name" value="Immunoglobulins"/>
    <property type="match status" value="2"/>
</dbReference>
<protein>
    <recommendedName>
        <fullName evidence="5">Ig-like domain-containing protein</fullName>
    </recommendedName>
</protein>
<keyword evidence="4" id="KW-1133">Transmembrane helix</keyword>
<evidence type="ECO:0000256" key="1">
    <source>
        <dbReference type="ARBA" id="ARBA00023157"/>
    </source>
</evidence>
<evidence type="ECO:0000256" key="4">
    <source>
        <dbReference type="SAM" id="Phobius"/>
    </source>
</evidence>
<keyword evidence="4" id="KW-0812">Transmembrane</keyword>
<accession>A0A9Q1DDR1</accession>
<reference evidence="6" key="1">
    <citation type="journal article" date="2023" name="Science">
        <title>Genome structures resolve the early diversification of teleost fishes.</title>
        <authorList>
            <person name="Parey E."/>
            <person name="Louis A."/>
            <person name="Montfort J."/>
            <person name="Bouchez O."/>
            <person name="Roques C."/>
            <person name="Iampietro C."/>
            <person name="Lluch J."/>
            <person name="Castinel A."/>
            <person name="Donnadieu C."/>
            <person name="Desvignes T."/>
            <person name="Floi Bucao C."/>
            <person name="Jouanno E."/>
            <person name="Wen M."/>
            <person name="Mejri S."/>
            <person name="Dirks R."/>
            <person name="Jansen H."/>
            <person name="Henkel C."/>
            <person name="Chen W.J."/>
            <person name="Zahm M."/>
            <person name="Cabau C."/>
            <person name="Klopp C."/>
            <person name="Thompson A.W."/>
            <person name="Robinson-Rechavi M."/>
            <person name="Braasch I."/>
            <person name="Lecointre G."/>
            <person name="Bobe J."/>
            <person name="Postlethwait J.H."/>
            <person name="Berthelot C."/>
            <person name="Roest Crollius H."/>
            <person name="Guiguen Y."/>
        </authorList>
    </citation>
    <scope>NUCLEOTIDE SEQUENCE</scope>
    <source>
        <strain evidence="6">Concon-B</strain>
    </source>
</reference>
<dbReference type="AlphaFoldDB" id="A0A9Q1DDR1"/>